<gene>
    <name evidence="1" type="primary">ADE12_1</name>
    <name evidence="1" type="ORF">EV182_005701</name>
</gene>
<evidence type="ECO:0000313" key="1">
    <source>
        <dbReference type="EMBL" id="KAJ1677659.1"/>
    </source>
</evidence>
<dbReference type="EC" id="6.3.4.4" evidence="1"/>
<organism evidence="1 2">
    <name type="scientific">Spiromyces aspiralis</name>
    <dbReference type="NCBI Taxonomy" id="68401"/>
    <lineage>
        <taxon>Eukaryota</taxon>
        <taxon>Fungi</taxon>
        <taxon>Fungi incertae sedis</taxon>
        <taxon>Zoopagomycota</taxon>
        <taxon>Kickxellomycotina</taxon>
        <taxon>Kickxellomycetes</taxon>
        <taxon>Kickxellales</taxon>
        <taxon>Kickxellaceae</taxon>
        <taxon>Spiromyces</taxon>
    </lineage>
</organism>
<proteinExistence type="predicted"/>
<keyword evidence="1" id="KW-0436">Ligase</keyword>
<dbReference type="EMBL" id="JAMZIH010002112">
    <property type="protein sequence ID" value="KAJ1677659.1"/>
    <property type="molecule type" value="Genomic_DNA"/>
</dbReference>
<protein>
    <submittedName>
        <fullName evidence="1">Adenylosuccinate synthase</fullName>
        <ecNumber evidence="1">6.3.4.4</ecNumber>
    </submittedName>
</protein>
<accession>A0ACC1HTI8</accession>
<evidence type="ECO:0000313" key="2">
    <source>
        <dbReference type="Proteomes" id="UP001145114"/>
    </source>
</evidence>
<comment type="caution">
    <text evidence="1">The sequence shown here is derived from an EMBL/GenBank/DDBJ whole genome shotgun (WGS) entry which is preliminary data.</text>
</comment>
<keyword evidence="2" id="KW-1185">Reference proteome</keyword>
<name>A0ACC1HTI8_9FUNG</name>
<dbReference type="Proteomes" id="UP001145114">
    <property type="component" value="Unassembled WGS sequence"/>
</dbReference>
<sequence length="111" mass="12535">MINGYSSINLTKLDVLDSFDEIKVAVSYEIDGKLIESFPANFEQLETAKINYVSFPGWKEDISKCRTWDELPQKCQDYVSFISKDLGVPIEWIGVGPSRDAMIHIDAANSQ</sequence>
<reference evidence="1" key="1">
    <citation type="submission" date="2022-06" db="EMBL/GenBank/DDBJ databases">
        <title>Phylogenomic reconstructions and comparative analyses of Kickxellomycotina fungi.</title>
        <authorList>
            <person name="Reynolds N.K."/>
            <person name="Stajich J.E."/>
            <person name="Barry K."/>
            <person name="Grigoriev I.V."/>
            <person name="Crous P."/>
            <person name="Smith M.E."/>
        </authorList>
    </citation>
    <scope>NUCLEOTIDE SEQUENCE</scope>
    <source>
        <strain evidence="1">RSA 2271</strain>
    </source>
</reference>